<evidence type="ECO:0000313" key="4">
    <source>
        <dbReference type="EnsemblMetazoa" id="PHUM368730-PA"/>
    </source>
</evidence>
<keyword evidence="2" id="KW-0812">Transmembrane</keyword>
<reference evidence="4" key="3">
    <citation type="submission" date="2020-05" db="UniProtKB">
        <authorList>
            <consortium name="EnsemblMetazoa"/>
        </authorList>
    </citation>
    <scope>IDENTIFICATION</scope>
    <source>
        <strain evidence="4">USDA</strain>
    </source>
</reference>
<dbReference type="HOGENOM" id="CLU_060968_1_0_1"/>
<reference evidence="3" key="2">
    <citation type="submission" date="2007-04" db="EMBL/GenBank/DDBJ databases">
        <title>The genome of the human body louse.</title>
        <authorList>
            <consortium name="The Human Body Louse Genome Consortium"/>
            <person name="Kirkness E."/>
            <person name="Walenz B."/>
            <person name="Hass B."/>
            <person name="Bruggner R."/>
            <person name="Strausberg R."/>
        </authorList>
    </citation>
    <scope>NUCLEOTIDE SEQUENCE</scope>
    <source>
        <strain evidence="3">USDA</strain>
    </source>
</reference>
<feature type="coiled-coil region" evidence="1">
    <location>
        <begin position="241"/>
        <end position="268"/>
    </location>
</feature>
<protein>
    <recommendedName>
        <fullName evidence="6">Coiled-coil domain-containing protein 51</fullName>
    </recommendedName>
</protein>
<dbReference type="KEGG" id="phu:Phum_PHUM368730"/>
<keyword evidence="2" id="KW-1133">Transmembrane helix</keyword>
<dbReference type="InParanoid" id="E0VPY7"/>
<keyword evidence="2" id="KW-0472">Membrane</keyword>
<keyword evidence="1" id="KW-0175">Coiled coil</keyword>
<dbReference type="PANTHER" id="PTHR28624:SF1">
    <property type="entry name" value="MITOCHONDRIAL POTASSIUM CHANNEL"/>
    <property type="match status" value="1"/>
</dbReference>
<name>E0VPY7_PEDHC</name>
<evidence type="ECO:0000256" key="1">
    <source>
        <dbReference type="SAM" id="Coils"/>
    </source>
</evidence>
<sequence length="331" mass="38456">MGLKIKNYSGFISTYESSKLQCKYSNLKISKHYLSRSVYFEKGKQLVKEKTSHFMKWYDDFTGMNDVLSAQSRVIKEEENLKKAQEVRRNALNELNEIQNKIKEVYAEIDTTNRGEDRYIHLVTLEHRLLKEEKNIKENFSAAEKNEREAFVNLSNSVKFSHEQERTQRERTKYWSVIGSVLGTLLGIVGTSINNHFKIKELKELISSSSNSELLNNLKLLIEKNEIFFNNLRDQIKALNLNENSDKNVELEKLLNKMNSRLFEIETDSSTNVSNEETNYSLSSNDSYVIIKQVDILSESLHKEYSNLKTMVFALGALSVVMPLLAKYFSW</sequence>
<evidence type="ECO:0000313" key="3">
    <source>
        <dbReference type="EMBL" id="EEB15443.1"/>
    </source>
</evidence>
<dbReference type="RefSeq" id="XP_002428181.1">
    <property type="nucleotide sequence ID" value="XM_002428136.1"/>
</dbReference>
<evidence type="ECO:0008006" key="6">
    <source>
        <dbReference type="Google" id="ProtNLM"/>
    </source>
</evidence>
<dbReference type="VEuPathDB" id="VectorBase:PHUM368730"/>
<dbReference type="OrthoDB" id="6243211at2759"/>
<dbReference type="EMBL" id="AAZO01004288">
    <property type="status" value="NOT_ANNOTATED_CDS"/>
    <property type="molecule type" value="Genomic_DNA"/>
</dbReference>
<dbReference type="CTD" id="8233561"/>
<organism>
    <name type="scientific">Pediculus humanus subsp. corporis</name>
    <name type="common">Body louse</name>
    <dbReference type="NCBI Taxonomy" id="121224"/>
    <lineage>
        <taxon>Eukaryota</taxon>
        <taxon>Metazoa</taxon>
        <taxon>Ecdysozoa</taxon>
        <taxon>Arthropoda</taxon>
        <taxon>Hexapoda</taxon>
        <taxon>Insecta</taxon>
        <taxon>Pterygota</taxon>
        <taxon>Neoptera</taxon>
        <taxon>Paraneoptera</taxon>
        <taxon>Psocodea</taxon>
        <taxon>Troctomorpha</taxon>
        <taxon>Phthiraptera</taxon>
        <taxon>Anoplura</taxon>
        <taxon>Pediculidae</taxon>
        <taxon>Pediculus</taxon>
    </lineage>
</organism>
<reference evidence="3" key="1">
    <citation type="submission" date="2007-04" db="EMBL/GenBank/DDBJ databases">
        <title>Annotation of Pediculus humanus corporis strain USDA.</title>
        <authorList>
            <person name="Kirkness E."/>
            <person name="Hannick L."/>
            <person name="Hass B."/>
            <person name="Bruggner R."/>
            <person name="Lawson D."/>
            <person name="Bidwell S."/>
            <person name="Joardar V."/>
            <person name="Caler E."/>
            <person name="Walenz B."/>
            <person name="Inman J."/>
            <person name="Schobel S."/>
            <person name="Galinsky K."/>
            <person name="Amedeo P."/>
            <person name="Strausberg R."/>
        </authorList>
    </citation>
    <scope>NUCLEOTIDE SEQUENCE</scope>
    <source>
        <strain evidence="3">USDA</strain>
    </source>
</reference>
<dbReference type="GeneID" id="8233561"/>
<dbReference type="EMBL" id="DS235379">
    <property type="protein sequence ID" value="EEB15443.1"/>
    <property type="molecule type" value="Genomic_DNA"/>
</dbReference>
<keyword evidence="5" id="KW-1185">Reference proteome</keyword>
<feature type="transmembrane region" description="Helical" evidence="2">
    <location>
        <begin position="174"/>
        <end position="193"/>
    </location>
</feature>
<proteinExistence type="predicted"/>
<evidence type="ECO:0000313" key="5">
    <source>
        <dbReference type="Proteomes" id="UP000009046"/>
    </source>
</evidence>
<dbReference type="AlphaFoldDB" id="E0VPY7"/>
<accession>E0VPY7</accession>
<dbReference type="PANTHER" id="PTHR28624">
    <property type="entry name" value="COILED-COIL DOMAIN-CONTAINING PROTEIN 51"/>
    <property type="match status" value="1"/>
</dbReference>
<dbReference type="STRING" id="121224.E0VPY7"/>
<dbReference type="InterPro" id="IPR037660">
    <property type="entry name" value="CCDC51"/>
</dbReference>
<dbReference type="Proteomes" id="UP000009046">
    <property type="component" value="Unassembled WGS sequence"/>
</dbReference>
<dbReference type="eggNOG" id="ENOG502QWCS">
    <property type="taxonomic scope" value="Eukaryota"/>
</dbReference>
<gene>
    <name evidence="4" type="primary">8233561</name>
    <name evidence="3" type="ORF">Phum_PHUM368730</name>
</gene>
<dbReference type="OMA" id="MNAQKYK"/>
<dbReference type="EnsemblMetazoa" id="PHUM368730-RA">
    <property type="protein sequence ID" value="PHUM368730-PA"/>
    <property type="gene ID" value="PHUM368730"/>
</dbReference>
<evidence type="ECO:0000256" key="2">
    <source>
        <dbReference type="SAM" id="Phobius"/>
    </source>
</evidence>
<feature type="coiled-coil region" evidence="1">
    <location>
        <begin position="67"/>
        <end position="108"/>
    </location>
</feature>